<dbReference type="InterPro" id="IPR036714">
    <property type="entry name" value="SDH_sf"/>
</dbReference>
<evidence type="ECO:0000313" key="7">
    <source>
        <dbReference type="Proteomes" id="UP001597206"/>
    </source>
</evidence>
<dbReference type="Proteomes" id="UP001597206">
    <property type="component" value="Unassembled WGS sequence"/>
</dbReference>
<evidence type="ECO:0000313" key="6">
    <source>
        <dbReference type="EMBL" id="MFD1121580.1"/>
    </source>
</evidence>
<protein>
    <recommendedName>
        <fullName evidence="3">FAD assembly factor SdhE</fullName>
    </recommendedName>
</protein>
<evidence type="ECO:0000256" key="5">
    <source>
        <dbReference type="ARBA" id="ARBA00023186"/>
    </source>
</evidence>
<dbReference type="EMBL" id="JBHTLN010000001">
    <property type="protein sequence ID" value="MFD1121580.1"/>
    <property type="molecule type" value="Genomic_DNA"/>
</dbReference>
<evidence type="ECO:0000256" key="1">
    <source>
        <dbReference type="ARBA" id="ARBA00004496"/>
    </source>
</evidence>
<dbReference type="InterPro" id="IPR050531">
    <property type="entry name" value="SdhE_FAD_assembly_factor"/>
</dbReference>
<keyword evidence="7" id="KW-1185">Reference proteome</keyword>
<dbReference type="PANTHER" id="PTHR39585:SF1">
    <property type="entry name" value="FAD ASSEMBLY FACTOR SDHE"/>
    <property type="match status" value="1"/>
</dbReference>
<dbReference type="InterPro" id="IPR005631">
    <property type="entry name" value="SDH"/>
</dbReference>
<dbReference type="PANTHER" id="PTHR39585">
    <property type="entry name" value="FAD ASSEMBLY FACTOR SDHE"/>
    <property type="match status" value="1"/>
</dbReference>
<comment type="similarity">
    <text evidence="2">Belongs to the SdhE FAD assembly factor family.</text>
</comment>
<evidence type="ECO:0000256" key="2">
    <source>
        <dbReference type="ARBA" id="ARBA00008571"/>
    </source>
</evidence>
<dbReference type="SUPFAM" id="SSF109910">
    <property type="entry name" value="YgfY-like"/>
    <property type="match status" value="1"/>
</dbReference>
<dbReference type="RefSeq" id="WP_379030634.1">
    <property type="nucleotide sequence ID" value="NZ_JBHTLN010000001.1"/>
</dbReference>
<reference evidence="7" key="1">
    <citation type="journal article" date="2019" name="Int. J. Syst. Evol. Microbiol.">
        <title>The Global Catalogue of Microorganisms (GCM) 10K type strain sequencing project: providing services to taxonomists for standard genome sequencing and annotation.</title>
        <authorList>
            <consortium name="The Broad Institute Genomics Platform"/>
            <consortium name="The Broad Institute Genome Sequencing Center for Infectious Disease"/>
            <person name="Wu L."/>
            <person name="Ma J."/>
        </authorList>
    </citation>
    <scope>NUCLEOTIDE SEQUENCE [LARGE SCALE GENOMIC DNA]</scope>
    <source>
        <strain evidence="7">CCUG 58411</strain>
    </source>
</reference>
<accession>A0ABW3PA16</accession>
<keyword evidence="4" id="KW-0963">Cytoplasm</keyword>
<organism evidence="6 7">
    <name type="scientific">Methylophilus flavus</name>
    <dbReference type="NCBI Taxonomy" id="640084"/>
    <lineage>
        <taxon>Bacteria</taxon>
        <taxon>Pseudomonadati</taxon>
        <taxon>Pseudomonadota</taxon>
        <taxon>Betaproteobacteria</taxon>
        <taxon>Nitrosomonadales</taxon>
        <taxon>Methylophilaceae</taxon>
        <taxon>Methylophilus</taxon>
    </lineage>
</organism>
<evidence type="ECO:0000256" key="4">
    <source>
        <dbReference type="ARBA" id="ARBA00022490"/>
    </source>
</evidence>
<sequence>MLNAEILREAEQRRLAWRCRRGMLELDIVLQRFVGKHFNGLTMTEMAQLDTLLELPDNVFWELIQEVQTQVSATKSLAKEYASVLQKLRESRPSAEQETA</sequence>
<proteinExistence type="inferred from homology"/>
<evidence type="ECO:0000256" key="3">
    <source>
        <dbReference type="ARBA" id="ARBA00019418"/>
    </source>
</evidence>
<dbReference type="Pfam" id="PF03937">
    <property type="entry name" value="Sdh5"/>
    <property type="match status" value="1"/>
</dbReference>
<name>A0ABW3PA16_9PROT</name>
<dbReference type="Gene3D" id="1.10.150.250">
    <property type="entry name" value="Flavinator of succinate dehydrogenase"/>
    <property type="match status" value="1"/>
</dbReference>
<comment type="caution">
    <text evidence="6">The sequence shown here is derived from an EMBL/GenBank/DDBJ whole genome shotgun (WGS) entry which is preliminary data.</text>
</comment>
<comment type="subcellular location">
    <subcellularLocation>
        <location evidence="1">Cytoplasm</location>
    </subcellularLocation>
</comment>
<keyword evidence="5" id="KW-0143">Chaperone</keyword>
<gene>
    <name evidence="6" type="ORF">ACFQ2T_03630</name>
</gene>